<feature type="DNA-binding region" description="Homeobox" evidence="4">
    <location>
        <begin position="134"/>
        <end position="196"/>
    </location>
</feature>
<keyword evidence="10" id="KW-1185">Reference proteome</keyword>
<dbReference type="SMART" id="SM00271">
    <property type="entry name" value="DnaJ"/>
    <property type="match status" value="1"/>
</dbReference>
<dbReference type="Pfam" id="PF05920">
    <property type="entry name" value="Homeobox_KN"/>
    <property type="match status" value="1"/>
</dbReference>
<evidence type="ECO:0000259" key="7">
    <source>
        <dbReference type="PROSITE" id="PS50071"/>
    </source>
</evidence>
<feature type="transmembrane region" description="Helical" evidence="6">
    <location>
        <begin position="705"/>
        <end position="724"/>
    </location>
</feature>
<dbReference type="Pfam" id="PF00226">
    <property type="entry name" value="DnaJ"/>
    <property type="match status" value="1"/>
</dbReference>
<evidence type="ECO:0008006" key="11">
    <source>
        <dbReference type="Google" id="ProtNLM"/>
    </source>
</evidence>
<keyword evidence="6" id="KW-0472">Membrane</keyword>
<feature type="domain" description="Homeobox" evidence="7">
    <location>
        <begin position="132"/>
        <end position="195"/>
    </location>
</feature>
<sequence length="828" mass="92968">MDGDSSPDPYQALDLPKDATLPQIRSAHRKLVLKCHPDKYAEGALKAAKQVEFQRIQQAYELLSDKITRMDYEVRGMGRNNPTSRSNLFEVESSFPTAKPILKTHSRAPLPAGHTYTGEKQLSDGSISASLEDSSRVSPRFSRASAVVLRDWLSNHSSRPNPTDEEKENLKMQTGLNNTQITNWLTNARRRRMHSSPETAPRNPYDDSSSDDEYRPRISSASNGRSRREEEDRRLYAEGKRSGRTRGASYTENARTKDAKWNEHKDFAAQYMQAARKKANPVDEFRREPVASPDFRHESNYESQRRGSVITSDRPKLQRTKSSDSMDNSMRKMHHTMGSDYGGSEDEGYYRSRTTKRSRATSRQRSDSRNRAHSDAYEPPKQAQFVDVSEILSTSSRASPVTVSHSSQVADGLNGSAIRKLPPLKQAGEEDIQKAEAMAALGIRSHLRDAVDVPPSLRARATKECFCCLEAFPPSANAICLKCDHLWCSTCLSKLVRLTIDSRELWPPSCCSVKIPQMTLLDNIEESTNARYRLALQKKISIGIKCPRCWESFSDIRLVLHHHEEEHDLKNEMDTGKCISTKQSPIPIDVDSDDSTTSSSPRVSEASSPSTTMTEPDSDKETSPSSTSPSTSSLSLSKKAAQQWKMSQLPRIIFVFVTRAITHFLSLQTTAWFILVLAAVATSITTSYSLQGQVPEPPPEIGDSNYYSLLSQSIIAICSLYYLMVPYLRGDEELPVRALFYVCWTLSLCGAVTAPLIYSREWSKSVWCGFGSALAQVAATAFLFEHAGMRDRDRSLKRVRNETKVELQDGHDEEDDEEKYTDAVETHI</sequence>
<evidence type="ECO:0000256" key="6">
    <source>
        <dbReference type="SAM" id="Phobius"/>
    </source>
</evidence>
<feature type="compositionally biased region" description="Low complexity" evidence="5">
    <location>
        <begin position="623"/>
        <end position="634"/>
    </location>
</feature>
<feature type="compositionally biased region" description="Low complexity" evidence="5">
    <location>
        <begin position="584"/>
        <end position="610"/>
    </location>
</feature>
<dbReference type="InterPro" id="IPR036869">
    <property type="entry name" value="J_dom_sf"/>
</dbReference>
<evidence type="ECO:0000259" key="8">
    <source>
        <dbReference type="PROSITE" id="PS50076"/>
    </source>
</evidence>
<feature type="compositionally biased region" description="Basic residues" evidence="5">
    <location>
        <begin position="353"/>
        <end position="362"/>
    </location>
</feature>
<feature type="compositionally biased region" description="Basic and acidic residues" evidence="5">
    <location>
        <begin position="364"/>
        <end position="378"/>
    </location>
</feature>
<accession>A0A1L7XBD5</accession>
<feature type="compositionally biased region" description="Basic and acidic residues" evidence="5">
    <location>
        <begin position="226"/>
        <end position="241"/>
    </location>
</feature>
<dbReference type="GO" id="GO:0003677">
    <property type="term" value="F:DNA binding"/>
    <property type="evidence" value="ECO:0007669"/>
    <property type="project" value="UniProtKB-UniRule"/>
</dbReference>
<name>A0A1L7XBD5_9HELO</name>
<feature type="domain" description="J" evidence="8">
    <location>
        <begin position="8"/>
        <end position="76"/>
    </location>
</feature>
<feature type="transmembrane region" description="Helical" evidence="6">
    <location>
        <begin position="652"/>
        <end position="685"/>
    </location>
</feature>
<dbReference type="STRING" id="576137.A0A1L7XBD5"/>
<dbReference type="GO" id="GO:0006355">
    <property type="term" value="P:regulation of DNA-templated transcription"/>
    <property type="evidence" value="ECO:0007669"/>
    <property type="project" value="InterPro"/>
</dbReference>
<keyword evidence="6" id="KW-0812">Transmembrane</keyword>
<dbReference type="InterPro" id="IPR001356">
    <property type="entry name" value="HD"/>
</dbReference>
<feature type="region of interest" description="Disordered" evidence="5">
    <location>
        <begin position="105"/>
        <end position="140"/>
    </location>
</feature>
<dbReference type="OrthoDB" id="9977870at2759"/>
<evidence type="ECO:0000256" key="1">
    <source>
        <dbReference type="ARBA" id="ARBA00023125"/>
    </source>
</evidence>
<dbReference type="SMART" id="SM00389">
    <property type="entry name" value="HOX"/>
    <property type="match status" value="1"/>
</dbReference>
<dbReference type="PROSITE" id="PS50076">
    <property type="entry name" value="DNAJ_2"/>
    <property type="match status" value="1"/>
</dbReference>
<feature type="compositionally biased region" description="Basic and acidic residues" evidence="5">
    <location>
        <begin position="280"/>
        <end position="305"/>
    </location>
</feature>
<protein>
    <recommendedName>
        <fullName evidence="11">J domain-containing protein</fullName>
    </recommendedName>
</protein>
<feature type="region of interest" description="Disordered" evidence="5">
    <location>
        <begin position="154"/>
        <end position="258"/>
    </location>
</feature>
<keyword evidence="3 4" id="KW-0539">Nucleus</keyword>
<dbReference type="Gene3D" id="1.10.10.60">
    <property type="entry name" value="Homeodomain-like"/>
    <property type="match status" value="1"/>
</dbReference>
<feature type="compositionally biased region" description="Polar residues" evidence="5">
    <location>
        <begin position="118"/>
        <end position="132"/>
    </location>
</feature>
<feature type="compositionally biased region" description="Polar residues" evidence="5">
    <location>
        <begin position="171"/>
        <end position="186"/>
    </location>
</feature>
<dbReference type="PANTHER" id="PTHR24074">
    <property type="entry name" value="CO-CHAPERONE PROTEIN DJLA"/>
    <property type="match status" value="1"/>
</dbReference>
<dbReference type="Proteomes" id="UP000184330">
    <property type="component" value="Unassembled WGS sequence"/>
</dbReference>
<keyword evidence="1 4" id="KW-0238">DNA-binding</keyword>
<feature type="compositionally biased region" description="Basic and acidic residues" evidence="5">
    <location>
        <begin position="313"/>
        <end position="324"/>
    </location>
</feature>
<dbReference type="InterPro" id="IPR001623">
    <property type="entry name" value="DnaJ_domain"/>
</dbReference>
<dbReference type="Gene3D" id="1.10.287.110">
    <property type="entry name" value="DnaJ domain"/>
    <property type="match status" value="1"/>
</dbReference>
<evidence type="ECO:0000313" key="9">
    <source>
        <dbReference type="EMBL" id="CZR62348.1"/>
    </source>
</evidence>
<evidence type="ECO:0000256" key="4">
    <source>
        <dbReference type="PROSITE-ProRule" id="PRU00108"/>
    </source>
</evidence>
<dbReference type="GO" id="GO:0005634">
    <property type="term" value="C:nucleus"/>
    <property type="evidence" value="ECO:0007669"/>
    <property type="project" value="UniProtKB-SubCell"/>
</dbReference>
<feature type="region of interest" description="Disordered" evidence="5">
    <location>
        <begin position="804"/>
        <end position="828"/>
    </location>
</feature>
<feature type="region of interest" description="Disordered" evidence="5">
    <location>
        <begin position="572"/>
        <end position="634"/>
    </location>
</feature>
<evidence type="ECO:0000256" key="5">
    <source>
        <dbReference type="SAM" id="MobiDB-lite"/>
    </source>
</evidence>
<dbReference type="PROSITE" id="PS00636">
    <property type="entry name" value="DNAJ_1"/>
    <property type="match status" value="1"/>
</dbReference>
<dbReference type="CDD" id="cd00086">
    <property type="entry name" value="homeodomain"/>
    <property type="match status" value="1"/>
</dbReference>
<dbReference type="InterPro" id="IPR018253">
    <property type="entry name" value="DnaJ_domain_CS"/>
</dbReference>
<keyword evidence="2 4" id="KW-0371">Homeobox</keyword>
<dbReference type="EMBL" id="FJOG01000020">
    <property type="protein sequence ID" value="CZR62348.1"/>
    <property type="molecule type" value="Genomic_DNA"/>
</dbReference>
<dbReference type="PRINTS" id="PR00625">
    <property type="entry name" value="JDOMAIN"/>
</dbReference>
<organism evidence="9 10">
    <name type="scientific">Phialocephala subalpina</name>
    <dbReference type="NCBI Taxonomy" id="576137"/>
    <lineage>
        <taxon>Eukaryota</taxon>
        <taxon>Fungi</taxon>
        <taxon>Dikarya</taxon>
        <taxon>Ascomycota</taxon>
        <taxon>Pezizomycotina</taxon>
        <taxon>Leotiomycetes</taxon>
        <taxon>Helotiales</taxon>
        <taxon>Mollisiaceae</taxon>
        <taxon>Phialocephala</taxon>
        <taxon>Phialocephala fortinii species complex</taxon>
    </lineage>
</organism>
<dbReference type="InterPro" id="IPR013087">
    <property type="entry name" value="Znf_C2H2_type"/>
</dbReference>
<dbReference type="AlphaFoldDB" id="A0A1L7XBD5"/>
<comment type="subcellular location">
    <subcellularLocation>
        <location evidence="4">Nucleus</location>
    </subcellularLocation>
</comment>
<dbReference type="CDD" id="cd06257">
    <property type="entry name" value="DnaJ"/>
    <property type="match status" value="1"/>
</dbReference>
<feature type="region of interest" description="Disordered" evidence="5">
    <location>
        <begin position="275"/>
        <end position="381"/>
    </location>
</feature>
<dbReference type="SUPFAM" id="SSF46689">
    <property type="entry name" value="Homeodomain-like"/>
    <property type="match status" value="1"/>
</dbReference>
<dbReference type="InterPro" id="IPR050817">
    <property type="entry name" value="DjlA_DnaK_co-chaperone"/>
</dbReference>
<dbReference type="SUPFAM" id="SSF46565">
    <property type="entry name" value="Chaperone J-domain"/>
    <property type="match status" value="1"/>
</dbReference>
<dbReference type="InterPro" id="IPR008422">
    <property type="entry name" value="KN_HD"/>
</dbReference>
<evidence type="ECO:0000256" key="3">
    <source>
        <dbReference type="ARBA" id="ARBA00023242"/>
    </source>
</evidence>
<reference evidence="9 10" key="1">
    <citation type="submission" date="2016-03" db="EMBL/GenBank/DDBJ databases">
        <authorList>
            <person name="Ploux O."/>
        </authorList>
    </citation>
    <scope>NUCLEOTIDE SEQUENCE [LARGE SCALE GENOMIC DNA]</scope>
    <source>
        <strain evidence="9 10">UAMH 11012</strain>
    </source>
</reference>
<dbReference type="PROSITE" id="PS00028">
    <property type="entry name" value="ZINC_FINGER_C2H2_1"/>
    <property type="match status" value="1"/>
</dbReference>
<keyword evidence="6" id="KW-1133">Transmembrane helix</keyword>
<proteinExistence type="predicted"/>
<feature type="transmembrane region" description="Helical" evidence="6">
    <location>
        <begin position="736"/>
        <end position="758"/>
    </location>
</feature>
<gene>
    <name evidence="9" type="ORF">PAC_12245</name>
</gene>
<feature type="transmembrane region" description="Helical" evidence="6">
    <location>
        <begin position="764"/>
        <end position="784"/>
    </location>
</feature>
<evidence type="ECO:0000313" key="10">
    <source>
        <dbReference type="Proteomes" id="UP000184330"/>
    </source>
</evidence>
<dbReference type="PROSITE" id="PS50071">
    <property type="entry name" value="HOMEOBOX_2"/>
    <property type="match status" value="1"/>
</dbReference>
<evidence type="ECO:0000256" key="2">
    <source>
        <dbReference type="ARBA" id="ARBA00023155"/>
    </source>
</evidence>
<dbReference type="InterPro" id="IPR009057">
    <property type="entry name" value="Homeodomain-like_sf"/>
</dbReference>